<accession>A0A2H3C944</accession>
<dbReference type="SUPFAM" id="SSF52047">
    <property type="entry name" value="RNI-like"/>
    <property type="match status" value="1"/>
</dbReference>
<dbReference type="EMBL" id="KZ293769">
    <property type="protein sequence ID" value="PBK79595.1"/>
    <property type="molecule type" value="Genomic_DNA"/>
</dbReference>
<dbReference type="InterPro" id="IPR032675">
    <property type="entry name" value="LRR_dom_sf"/>
</dbReference>
<dbReference type="OrthoDB" id="2971787at2759"/>
<evidence type="ECO:0000313" key="1">
    <source>
        <dbReference type="EMBL" id="PBK79595.1"/>
    </source>
</evidence>
<dbReference type="Proteomes" id="UP000217790">
    <property type="component" value="Unassembled WGS sequence"/>
</dbReference>
<keyword evidence="2" id="KW-1185">Reference proteome</keyword>
<name>A0A2H3C944_ARMGA</name>
<protein>
    <recommendedName>
        <fullName evidence="3">F-box domain-containing protein</fullName>
    </recommendedName>
</protein>
<evidence type="ECO:0008006" key="3">
    <source>
        <dbReference type="Google" id="ProtNLM"/>
    </source>
</evidence>
<dbReference type="InParanoid" id="A0A2H3C944"/>
<dbReference type="Gene3D" id="3.80.10.10">
    <property type="entry name" value="Ribonuclease Inhibitor"/>
    <property type="match status" value="1"/>
</dbReference>
<proteinExistence type="predicted"/>
<evidence type="ECO:0000313" key="2">
    <source>
        <dbReference type="Proteomes" id="UP000217790"/>
    </source>
</evidence>
<dbReference type="AlphaFoldDB" id="A0A2H3C944"/>
<sequence length="281" mass="31666">MHPETIIRFPVTNLVSFSDERAFVGDNLTPEYLNVVKLAPKLRSFSYHDYSIQNPMSTPPSFPHVMSRSLLELSATSPSFLRSMELPSLKEFTLTNAYDADIGEAVLKCPVDALGALHEMLLRSQCSLTQLHLVDAVLDNNLANIIRLIPSLQEFVIDFYEWVDDYDRIMQSLATQLSNVGLVNGSFQHCTVPNLQTLGVNLFDIHHRPVSFINSAFIDMVASRLHRPSGAPRLTKLELWIVEGRHNLDESAANALKSLRDEGLELDLNPDGEDPMLRLYY</sequence>
<organism evidence="1 2">
    <name type="scientific">Armillaria gallica</name>
    <name type="common">Bulbous honey fungus</name>
    <name type="synonym">Armillaria bulbosa</name>
    <dbReference type="NCBI Taxonomy" id="47427"/>
    <lineage>
        <taxon>Eukaryota</taxon>
        <taxon>Fungi</taxon>
        <taxon>Dikarya</taxon>
        <taxon>Basidiomycota</taxon>
        <taxon>Agaricomycotina</taxon>
        <taxon>Agaricomycetes</taxon>
        <taxon>Agaricomycetidae</taxon>
        <taxon>Agaricales</taxon>
        <taxon>Marasmiineae</taxon>
        <taxon>Physalacriaceae</taxon>
        <taxon>Armillaria</taxon>
    </lineage>
</organism>
<reference evidence="2" key="1">
    <citation type="journal article" date="2017" name="Nat. Ecol. Evol.">
        <title>Genome expansion and lineage-specific genetic innovations in the forest pathogenic fungi Armillaria.</title>
        <authorList>
            <person name="Sipos G."/>
            <person name="Prasanna A.N."/>
            <person name="Walter M.C."/>
            <person name="O'Connor E."/>
            <person name="Balint B."/>
            <person name="Krizsan K."/>
            <person name="Kiss B."/>
            <person name="Hess J."/>
            <person name="Varga T."/>
            <person name="Slot J."/>
            <person name="Riley R."/>
            <person name="Boka B."/>
            <person name="Rigling D."/>
            <person name="Barry K."/>
            <person name="Lee J."/>
            <person name="Mihaltcheva S."/>
            <person name="LaButti K."/>
            <person name="Lipzen A."/>
            <person name="Waldron R."/>
            <person name="Moloney N.M."/>
            <person name="Sperisen C."/>
            <person name="Kredics L."/>
            <person name="Vagvoelgyi C."/>
            <person name="Patrignani A."/>
            <person name="Fitzpatrick D."/>
            <person name="Nagy I."/>
            <person name="Doyle S."/>
            <person name="Anderson J.B."/>
            <person name="Grigoriev I.V."/>
            <person name="Gueldener U."/>
            <person name="Muensterkoetter M."/>
            <person name="Nagy L.G."/>
        </authorList>
    </citation>
    <scope>NUCLEOTIDE SEQUENCE [LARGE SCALE GENOMIC DNA]</scope>
    <source>
        <strain evidence="2">Ar21-2</strain>
    </source>
</reference>
<dbReference type="STRING" id="47427.A0A2H3C944"/>
<gene>
    <name evidence="1" type="ORF">ARMGADRAFT_119585</name>
</gene>